<accession>A0ABR1QNT3</accession>
<dbReference type="PANTHER" id="PTHR36839">
    <property type="entry name" value="METALLO-BETA-LACTAMASE FAMILY PROTEIN (AFU_ORTHOLOGUE AFUA_5G12770)"/>
    <property type="match status" value="1"/>
</dbReference>
<dbReference type="InterPro" id="IPR036866">
    <property type="entry name" value="RibonucZ/Hydroxyglut_hydro"/>
</dbReference>
<sequence>MSAEGEPHYDPDRTGAWLVCTACGTQFPTADRQAVKTCFICDDPRQFTPQTGQAFTTLDGLRDSGHRNTFTPLFSRTSLPSSGDDEGGDGWAFTSIVTEPKVAIGQRAILIRTPRHGNVLWDCVTLLDEWTFIQIRALGGLSAIVISHPHYYSTHLEWARAFHCPVYLAAEDREWLAQTDEEHQVFVPEGTEELELELKPSTYDESGQPQQQLQQATPSGVKILKLGGHFPGSFVLLYRRRLLLADTLLTTPAGLGSWHADAVGSARHRPRGMNSYAFMWSIPNMIPLPPAELVRMWDILKKHEFRSTHGAFLHTDIVETEARMRRRVLDSMQIQIRHMGYGEHAFLKEAI</sequence>
<reference evidence="2 3" key="1">
    <citation type="submission" date="2023-01" db="EMBL/GenBank/DDBJ databases">
        <title>Analysis of 21 Apiospora genomes using comparative genomics revels a genus with tremendous synthesis potential of carbohydrate active enzymes and secondary metabolites.</title>
        <authorList>
            <person name="Sorensen T."/>
        </authorList>
    </citation>
    <scope>NUCLEOTIDE SEQUENCE [LARGE SCALE GENOMIC DNA]</scope>
    <source>
        <strain evidence="2 3">CBS 24483</strain>
    </source>
</reference>
<dbReference type="PANTHER" id="PTHR36839:SF1">
    <property type="entry name" value="METALLO-BETA-LACTAMASE FAMILY PROTEIN (AFU_ORTHOLOGUE AFUA_5G12770)"/>
    <property type="match status" value="1"/>
</dbReference>
<dbReference type="RefSeq" id="XP_066703709.1">
    <property type="nucleotide sequence ID" value="XM_066838645.1"/>
</dbReference>
<dbReference type="InterPro" id="IPR001279">
    <property type="entry name" value="Metallo-B-lactamas"/>
</dbReference>
<gene>
    <name evidence="2" type="ORF">PG986_002423</name>
</gene>
<evidence type="ECO:0000313" key="2">
    <source>
        <dbReference type="EMBL" id="KAK7961598.1"/>
    </source>
</evidence>
<keyword evidence="3" id="KW-1185">Reference proteome</keyword>
<evidence type="ECO:0000259" key="1">
    <source>
        <dbReference type="SMART" id="SM00849"/>
    </source>
</evidence>
<dbReference type="EMBL" id="JAQQWE010000002">
    <property type="protein sequence ID" value="KAK7961598.1"/>
    <property type="molecule type" value="Genomic_DNA"/>
</dbReference>
<dbReference type="Pfam" id="PF00753">
    <property type="entry name" value="Lactamase_B"/>
    <property type="match status" value="1"/>
</dbReference>
<proteinExistence type="predicted"/>
<organism evidence="2 3">
    <name type="scientific">Apiospora aurea</name>
    <dbReference type="NCBI Taxonomy" id="335848"/>
    <lineage>
        <taxon>Eukaryota</taxon>
        <taxon>Fungi</taxon>
        <taxon>Dikarya</taxon>
        <taxon>Ascomycota</taxon>
        <taxon>Pezizomycotina</taxon>
        <taxon>Sordariomycetes</taxon>
        <taxon>Xylariomycetidae</taxon>
        <taxon>Amphisphaeriales</taxon>
        <taxon>Apiosporaceae</taxon>
        <taxon>Apiospora</taxon>
    </lineage>
</organism>
<protein>
    <submittedName>
        <fullName evidence="2">Metallo-beta-lactamase family protein</fullName>
    </submittedName>
</protein>
<dbReference type="SMART" id="SM00849">
    <property type="entry name" value="Lactamase_B"/>
    <property type="match status" value="1"/>
</dbReference>
<name>A0ABR1QNT3_9PEZI</name>
<feature type="domain" description="Metallo-beta-lactamase" evidence="1">
    <location>
        <begin position="105"/>
        <end position="297"/>
    </location>
</feature>
<comment type="caution">
    <text evidence="2">The sequence shown here is derived from an EMBL/GenBank/DDBJ whole genome shotgun (WGS) entry which is preliminary data.</text>
</comment>
<dbReference type="SUPFAM" id="SSF56281">
    <property type="entry name" value="Metallo-hydrolase/oxidoreductase"/>
    <property type="match status" value="1"/>
</dbReference>
<dbReference type="Proteomes" id="UP001391051">
    <property type="component" value="Unassembled WGS sequence"/>
</dbReference>
<evidence type="ECO:0000313" key="3">
    <source>
        <dbReference type="Proteomes" id="UP001391051"/>
    </source>
</evidence>
<dbReference type="GeneID" id="92071707"/>
<dbReference type="Gene3D" id="3.60.15.10">
    <property type="entry name" value="Ribonuclease Z/Hydroxyacylglutathione hydrolase-like"/>
    <property type="match status" value="1"/>
</dbReference>